<feature type="compositionally biased region" description="Polar residues" evidence="6">
    <location>
        <begin position="165"/>
        <end position="174"/>
    </location>
</feature>
<dbReference type="EMBL" id="JAACNH010000002">
    <property type="protein sequence ID" value="KAG8450323.1"/>
    <property type="molecule type" value="Genomic_DNA"/>
</dbReference>
<evidence type="ECO:0000256" key="2">
    <source>
        <dbReference type="ARBA" id="ARBA00023015"/>
    </source>
</evidence>
<dbReference type="GO" id="GO:0005634">
    <property type="term" value="C:nucleus"/>
    <property type="evidence" value="ECO:0007669"/>
    <property type="project" value="UniProtKB-SubCell"/>
</dbReference>
<evidence type="ECO:0000256" key="3">
    <source>
        <dbReference type="ARBA" id="ARBA00023163"/>
    </source>
</evidence>
<dbReference type="PANTHER" id="PTHR15950:SF16">
    <property type="entry name" value="TRANSCRIPTION COFACTOR VESTIGIAL-LIKE PROTEIN 3"/>
    <property type="match status" value="1"/>
</dbReference>
<reference evidence="7" key="1">
    <citation type="thesis" date="2020" institute="ProQuest LLC" country="789 East Eisenhower Parkway, Ann Arbor, MI, USA">
        <title>Comparative Genomics and Chromosome Evolution.</title>
        <authorList>
            <person name="Mudd A.B."/>
        </authorList>
    </citation>
    <scope>NUCLEOTIDE SEQUENCE</scope>
    <source>
        <strain evidence="7">Female2</strain>
        <tissue evidence="7">Blood</tissue>
    </source>
</reference>
<evidence type="ECO:0000256" key="4">
    <source>
        <dbReference type="ARBA" id="ARBA00023242"/>
    </source>
</evidence>
<keyword evidence="3" id="KW-0804">Transcription</keyword>
<comment type="caution">
    <text evidence="7">The sequence shown here is derived from an EMBL/GenBank/DDBJ whole genome shotgun (WGS) entry which is preliminary data.</text>
</comment>
<evidence type="ECO:0008006" key="9">
    <source>
        <dbReference type="Google" id="ProtNLM"/>
    </source>
</evidence>
<organism evidence="7 8">
    <name type="scientific">Hymenochirus boettgeri</name>
    <name type="common">Congo dwarf clawed frog</name>
    <dbReference type="NCBI Taxonomy" id="247094"/>
    <lineage>
        <taxon>Eukaryota</taxon>
        <taxon>Metazoa</taxon>
        <taxon>Chordata</taxon>
        <taxon>Craniata</taxon>
        <taxon>Vertebrata</taxon>
        <taxon>Euteleostomi</taxon>
        <taxon>Amphibia</taxon>
        <taxon>Batrachia</taxon>
        <taxon>Anura</taxon>
        <taxon>Pipoidea</taxon>
        <taxon>Pipidae</taxon>
        <taxon>Pipinae</taxon>
        <taxon>Hymenochirus</taxon>
    </lineage>
</organism>
<accession>A0A8T2K2N2</accession>
<comment type="subcellular location">
    <subcellularLocation>
        <location evidence="1">Nucleus</location>
    </subcellularLocation>
</comment>
<evidence type="ECO:0000313" key="7">
    <source>
        <dbReference type="EMBL" id="KAG8450323.1"/>
    </source>
</evidence>
<name>A0A8T2K2N2_9PIPI</name>
<keyword evidence="4" id="KW-0539">Nucleus</keyword>
<dbReference type="Proteomes" id="UP000812440">
    <property type="component" value="Chromosome 2"/>
</dbReference>
<gene>
    <name evidence="7" type="ORF">GDO86_002827</name>
</gene>
<evidence type="ECO:0000256" key="5">
    <source>
        <dbReference type="ARBA" id="ARBA00025784"/>
    </source>
</evidence>
<protein>
    <recommendedName>
        <fullName evidence="9">Transcription cofactor vestigial-like protein 3</fullName>
    </recommendedName>
</protein>
<evidence type="ECO:0000256" key="1">
    <source>
        <dbReference type="ARBA" id="ARBA00004123"/>
    </source>
</evidence>
<evidence type="ECO:0000313" key="8">
    <source>
        <dbReference type="Proteomes" id="UP000812440"/>
    </source>
</evidence>
<feature type="region of interest" description="Disordered" evidence="6">
    <location>
        <begin position="165"/>
        <end position="199"/>
    </location>
</feature>
<sequence>MSCLDLMYHHQVYGMRQYLPSPAATCSTAYYHHHHHHHNQQKRIAAHNKMQEAIDIPHPTKHEEEEKEQPAEMEYLNSRCVLFTYFQGDIGTVVDEHFSRALSQISTFSPDNTTSKSKPGTNPPWKESSSISCQRNSFPPSLWTNSYQAPAPACLTGVHPDFSTAPGNLTTSDHSSWRGEGLHQTIPPPPPAASDSWHYPLSSQTGSPYTHMHDVYMYHHHAHPHTHHHHHHHHPSSHLDPRYGHLLMPSIRASRITAPQCEVTKTDVSTATTATSAWNGAFHGTVDIVPSFGFDTG</sequence>
<dbReference type="AlphaFoldDB" id="A0A8T2K2N2"/>
<feature type="region of interest" description="Disordered" evidence="6">
    <location>
        <begin position="107"/>
        <end position="133"/>
    </location>
</feature>
<dbReference type="GO" id="GO:0006355">
    <property type="term" value="P:regulation of DNA-templated transcription"/>
    <property type="evidence" value="ECO:0007669"/>
    <property type="project" value="InterPro"/>
</dbReference>
<comment type="similarity">
    <text evidence="5">Belongs to the vestigial family.</text>
</comment>
<dbReference type="InterPro" id="IPR011520">
    <property type="entry name" value="Vg_fam"/>
</dbReference>
<evidence type="ECO:0000256" key="6">
    <source>
        <dbReference type="SAM" id="MobiDB-lite"/>
    </source>
</evidence>
<keyword evidence="2" id="KW-0805">Transcription regulation</keyword>
<feature type="compositionally biased region" description="Polar residues" evidence="6">
    <location>
        <begin position="107"/>
        <end position="120"/>
    </location>
</feature>
<feature type="non-terminal residue" evidence="7">
    <location>
        <position position="297"/>
    </location>
</feature>
<proteinExistence type="inferred from homology"/>
<dbReference type="OrthoDB" id="10069705at2759"/>
<dbReference type="Pfam" id="PF07545">
    <property type="entry name" value="Vg_Tdu"/>
    <property type="match status" value="1"/>
</dbReference>
<keyword evidence="8" id="KW-1185">Reference proteome</keyword>
<dbReference type="PANTHER" id="PTHR15950">
    <property type="entry name" value="TRANSCRIPTION COFACTOR VESTIGIAL-LIKE PROTEIN"/>
    <property type="match status" value="1"/>
</dbReference>